<comment type="caution">
    <text evidence="1">The sequence shown here is derived from an EMBL/GenBank/DDBJ whole genome shotgun (WGS) entry which is preliminary data.</text>
</comment>
<evidence type="ECO:0008006" key="3">
    <source>
        <dbReference type="Google" id="ProtNLM"/>
    </source>
</evidence>
<organism evidence="1 2">
    <name type="scientific">candidate division WOR-3 bacterium JGI_Cruoil_03_44_89</name>
    <dbReference type="NCBI Taxonomy" id="1973748"/>
    <lineage>
        <taxon>Bacteria</taxon>
        <taxon>Bacteria division WOR-3</taxon>
    </lineage>
</organism>
<evidence type="ECO:0000313" key="1">
    <source>
        <dbReference type="EMBL" id="OYD14364.1"/>
    </source>
</evidence>
<reference evidence="1 2" key="1">
    <citation type="submission" date="2017-07" db="EMBL/GenBank/DDBJ databases">
        <title>Recovery of genomes from metagenomes via a dereplication, aggregation, and scoring strategy.</title>
        <authorList>
            <person name="Sieber C.M."/>
            <person name="Probst A.J."/>
            <person name="Sharrar A."/>
            <person name="Thomas B.C."/>
            <person name="Hess M."/>
            <person name="Tringe S.G."/>
            <person name="Banfield J.F."/>
        </authorList>
    </citation>
    <scope>NUCLEOTIDE SEQUENCE [LARGE SCALE GENOMIC DNA]</scope>
    <source>
        <strain evidence="1">JGI_Cruoil_03_44_89</strain>
    </source>
</reference>
<dbReference type="Gene3D" id="3.60.15.10">
    <property type="entry name" value="Ribonuclease Z/Hydroxyacylglutathione hydrolase-like"/>
    <property type="match status" value="1"/>
</dbReference>
<gene>
    <name evidence="1" type="ORF">CH333_08260</name>
</gene>
<dbReference type="InterPro" id="IPR036866">
    <property type="entry name" value="RibonucZ/Hydroxyglut_hydro"/>
</dbReference>
<accession>A0A235BQ70</accession>
<dbReference type="Proteomes" id="UP000215215">
    <property type="component" value="Unassembled WGS sequence"/>
</dbReference>
<dbReference type="SUPFAM" id="SSF56281">
    <property type="entry name" value="Metallo-hydrolase/oxidoreductase"/>
    <property type="match status" value="1"/>
</dbReference>
<evidence type="ECO:0000313" key="2">
    <source>
        <dbReference type="Proteomes" id="UP000215215"/>
    </source>
</evidence>
<name>A0A235BQ70_UNCW3</name>
<protein>
    <recommendedName>
        <fullName evidence="3">Metallo-beta-lactamase domain-containing protein</fullName>
    </recommendedName>
</protein>
<dbReference type="AlphaFoldDB" id="A0A235BQ70"/>
<proteinExistence type="predicted"/>
<sequence length="245" mass="28124">MVADEDVVMVFDYPDFDALSCVGLFFQEVDIRRYIDVEKRILFFSSHSHPDHFNPKIKDIAGEFRDSRLIFSDGVLGLFPNFTDGLENNCHPLKPGDCIDIDDTRITAMPSTDIGISLFIEHKGTHIFFPGDLALWLWDDIGEDIKREISETFNGIIREIKKRRTDILFVVTEPSLREIGWSGAIDAVKSIMPALTIPIHLRGQVSWIYKFKQALPPGVEVFSYKRTGDYFDWEKQGATNYNRDL</sequence>
<dbReference type="EMBL" id="NOZQ01000187">
    <property type="protein sequence ID" value="OYD14364.1"/>
    <property type="molecule type" value="Genomic_DNA"/>
</dbReference>